<feature type="compositionally biased region" description="Polar residues" evidence="1">
    <location>
        <begin position="1"/>
        <end position="11"/>
    </location>
</feature>
<feature type="non-terminal residue" evidence="2">
    <location>
        <position position="350"/>
    </location>
</feature>
<proteinExistence type="predicted"/>
<feature type="region of interest" description="Disordered" evidence="1">
    <location>
        <begin position="134"/>
        <end position="157"/>
    </location>
</feature>
<dbReference type="Proteomes" id="UP000051952">
    <property type="component" value="Unassembled WGS sequence"/>
</dbReference>
<feature type="region of interest" description="Disordered" evidence="1">
    <location>
        <begin position="1"/>
        <end position="88"/>
    </location>
</feature>
<dbReference type="AlphaFoldDB" id="A0A0S4JKL8"/>
<reference evidence="3" key="1">
    <citation type="submission" date="2015-09" db="EMBL/GenBank/DDBJ databases">
        <authorList>
            <consortium name="Pathogen Informatics"/>
        </authorList>
    </citation>
    <scope>NUCLEOTIDE SEQUENCE [LARGE SCALE GENOMIC DNA]</scope>
    <source>
        <strain evidence="3">Lake Konstanz</strain>
    </source>
</reference>
<evidence type="ECO:0000256" key="1">
    <source>
        <dbReference type="SAM" id="MobiDB-lite"/>
    </source>
</evidence>
<feature type="region of interest" description="Disordered" evidence="1">
    <location>
        <begin position="280"/>
        <end position="299"/>
    </location>
</feature>
<feature type="compositionally biased region" description="Low complexity" evidence="1">
    <location>
        <begin position="222"/>
        <end position="234"/>
    </location>
</feature>
<sequence length="350" mass="38499">MSSPHSPSTMNDNEELMLFHPPPPLHIISTQDGAPSPIEGSADDCLNEQHALNEPSHEQHRRDDQEATEEVNQQQQPAAPRPQERPNKIRLKFDPSAATAAAASPQSDEVPVIHPPRRLKVALKGNPVSLVVKKHHHHHDVDAPLSADHHQSPVDAPRRGVGNSGAVVHESLLVTPLQTARSVLQAVLCEFDEHIIIRTLLANNITTPAVATQPPPRGRNAPSSSSSHQLPSLQRQGVSDPYFLHVEDEDGCDAVREELLQWHLGLAKWRHNYWYTTRRPPHSSSKSSSGHNSVAVTSVGNGNQDLDEIALASIHIQRLVEWKLHAHTETSAFVLTPPTAHALYALDLGW</sequence>
<accession>A0A0S4JKL8</accession>
<dbReference type="EMBL" id="CYKH01001836">
    <property type="protein sequence ID" value="CUG90469.1"/>
    <property type="molecule type" value="Genomic_DNA"/>
</dbReference>
<dbReference type="VEuPathDB" id="TriTrypDB:BSAL_26925"/>
<feature type="compositionally biased region" description="Polar residues" evidence="1">
    <location>
        <begin position="290"/>
        <end position="299"/>
    </location>
</feature>
<feature type="region of interest" description="Disordered" evidence="1">
    <location>
        <begin position="208"/>
        <end position="234"/>
    </location>
</feature>
<feature type="compositionally biased region" description="Basic and acidic residues" evidence="1">
    <location>
        <begin position="55"/>
        <end position="65"/>
    </location>
</feature>
<evidence type="ECO:0000313" key="2">
    <source>
        <dbReference type="EMBL" id="CUG90469.1"/>
    </source>
</evidence>
<name>A0A0S4JKL8_BODSA</name>
<keyword evidence="3" id="KW-1185">Reference proteome</keyword>
<feature type="compositionally biased region" description="Basic and acidic residues" evidence="1">
    <location>
        <begin position="139"/>
        <end position="157"/>
    </location>
</feature>
<evidence type="ECO:0000313" key="3">
    <source>
        <dbReference type="Proteomes" id="UP000051952"/>
    </source>
</evidence>
<gene>
    <name evidence="2" type="ORF">BSAL_26925</name>
</gene>
<protein>
    <submittedName>
        <fullName evidence="2">Uncharacterized protein</fullName>
    </submittedName>
</protein>
<organism evidence="2 3">
    <name type="scientific">Bodo saltans</name>
    <name type="common">Flagellated protozoan</name>
    <dbReference type="NCBI Taxonomy" id="75058"/>
    <lineage>
        <taxon>Eukaryota</taxon>
        <taxon>Discoba</taxon>
        <taxon>Euglenozoa</taxon>
        <taxon>Kinetoplastea</taxon>
        <taxon>Metakinetoplastina</taxon>
        <taxon>Eubodonida</taxon>
        <taxon>Bodonidae</taxon>
        <taxon>Bodo</taxon>
    </lineage>
</organism>